<sequence length="130" mass="13710">MVRSILAVLAGILVMGITVAAVQWLGHSLYPPPPGIDPTDHDAMVALISQMPKMALGMVLVAYAFGTFLGAFTATTISRAHKRGVAIVVGVVMLALVTLNFSVIPHPAWMVVAGLAIPIPFALLGWRLAR</sequence>
<evidence type="ECO:0000256" key="1">
    <source>
        <dbReference type="SAM" id="Phobius"/>
    </source>
</evidence>
<dbReference type="OrthoDB" id="893761at2"/>
<proteinExistence type="predicted"/>
<evidence type="ECO:0000313" key="2">
    <source>
        <dbReference type="EMBL" id="KFN41730.1"/>
    </source>
</evidence>
<feature type="transmembrane region" description="Helical" evidence="1">
    <location>
        <begin position="84"/>
        <end position="103"/>
    </location>
</feature>
<dbReference type="eggNOG" id="ENOG5033BAA">
    <property type="taxonomic scope" value="Bacteria"/>
</dbReference>
<evidence type="ECO:0000313" key="3">
    <source>
        <dbReference type="Proteomes" id="UP000029393"/>
    </source>
</evidence>
<dbReference type="EMBL" id="AVCK01000063">
    <property type="protein sequence ID" value="KFN41730.1"/>
    <property type="molecule type" value="Genomic_DNA"/>
</dbReference>
<feature type="transmembrane region" description="Helical" evidence="1">
    <location>
        <begin position="54"/>
        <end position="72"/>
    </location>
</feature>
<keyword evidence="3" id="KW-1185">Reference proteome</keyword>
<dbReference type="AlphaFoldDB" id="A0A091BBB2"/>
<organism evidence="2 3">
    <name type="scientific">Arenimonas metalli CF5-1</name>
    <dbReference type="NCBI Taxonomy" id="1384056"/>
    <lineage>
        <taxon>Bacteria</taxon>
        <taxon>Pseudomonadati</taxon>
        <taxon>Pseudomonadota</taxon>
        <taxon>Gammaproteobacteria</taxon>
        <taxon>Lysobacterales</taxon>
        <taxon>Lysobacteraceae</taxon>
        <taxon>Arenimonas</taxon>
    </lineage>
</organism>
<dbReference type="RefSeq" id="WP_052575485.1">
    <property type="nucleotide sequence ID" value="NZ_AVCK01000063.1"/>
</dbReference>
<accession>A0A091BBB2</accession>
<comment type="caution">
    <text evidence="2">The sequence shown here is derived from an EMBL/GenBank/DDBJ whole genome shotgun (WGS) entry which is preliminary data.</text>
</comment>
<protein>
    <recommendedName>
        <fullName evidence="4">Major facilitator superfamily (MFS) profile domain-containing protein</fullName>
    </recommendedName>
</protein>
<keyword evidence="1" id="KW-0812">Transmembrane</keyword>
<keyword evidence="1" id="KW-0472">Membrane</keyword>
<keyword evidence="1" id="KW-1133">Transmembrane helix</keyword>
<name>A0A091BBB2_9GAMM</name>
<feature type="transmembrane region" description="Helical" evidence="1">
    <location>
        <begin position="109"/>
        <end position="129"/>
    </location>
</feature>
<dbReference type="STRING" id="1384056.N787_05525"/>
<gene>
    <name evidence="2" type="ORF">N787_05525</name>
</gene>
<reference evidence="2 3" key="1">
    <citation type="submission" date="2013-09" db="EMBL/GenBank/DDBJ databases">
        <title>Genome sequencing of Arenimonas metalli.</title>
        <authorList>
            <person name="Chen F."/>
            <person name="Wang G."/>
        </authorList>
    </citation>
    <scope>NUCLEOTIDE SEQUENCE [LARGE SCALE GENOMIC DNA]</scope>
    <source>
        <strain evidence="2 3">CF5-1</strain>
    </source>
</reference>
<dbReference type="PATRIC" id="fig|1384056.3.peg.2619"/>
<evidence type="ECO:0008006" key="4">
    <source>
        <dbReference type="Google" id="ProtNLM"/>
    </source>
</evidence>
<dbReference type="Proteomes" id="UP000029393">
    <property type="component" value="Unassembled WGS sequence"/>
</dbReference>